<dbReference type="InterPro" id="IPR014001">
    <property type="entry name" value="Helicase_ATP-bd"/>
</dbReference>
<proteinExistence type="predicted"/>
<dbReference type="InterPro" id="IPR050496">
    <property type="entry name" value="SNF2_RAD54_helicase_repair"/>
</dbReference>
<accession>A0A1M6L555</accession>
<dbReference type="InterPro" id="IPR038718">
    <property type="entry name" value="SNF2-like_sf"/>
</dbReference>
<name>A0A1M6L555_9BACE</name>
<evidence type="ECO:0000259" key="1">
    <source>
        <dbReference type="PROSITE" id="PS51192"/>
    </source>
</evidence>
<sequence length="485" mass="56142">MIPKTLYNKRKGEYYETDPHQIEAYEHLVGNPRAALFLGMSLSKTVVSLSYLYDMTYEEAAILKTLVIAPDKVARITWPDELETWGHLEGVNYSVVAGTAKQRKKALEAEAEIYIVGVDNLTWLIGQYITKKSGKYVGKLPYDCIVLDELSLFKSRDSQRFKALRRAIKTVDYRIGMTGTPSPNGYVDLWAEIVLLDDGDRLGDTFGKFVDKYFTTRGNGMIVYEYIPRPGAPKVIAHKLRDIALTMQTRDYLVLPELHTDDIELDLDPFDREIYDTLEEEYVLDFLDGNEVTVKTAADLTNKLLQISSGAIYEEQKYDDKGKKLPRVWHEVNTVKIDALRDLLETYPKESFIVVYQFKHEVDRIRAAFPFARELRKGKKTVEDFRDWNAGRIRLLLIHPAGAGHGLNLQFGGRRMVWFTTTWNLEHYQQTVARLLRRGQSKEIYIHRLIIKGTRDLRVRRRLASKDSNQTFLLNEIKDLRNKYL</sequence>
<dbReference type="Gene3D" id="3.40.50.300">
    <property type="entry name" value="P-loop containing nucleotide triphosphate hydrolases"/>
    <property type="match status" value="1"/>
</dbReference>
<dbReference type="Pfam" id="PF00176">
    <property type="entry name" value="SNF2-rel_dom"/>
    <property type="match status" value="1"/>
</dbReference>
<keyword evidence="3" id="KW-1185">Reference proteome</keyword>
<dbReference type="eggNOG" id="COG0553">
    <property type="taxonomic scope" value="Bacteria"/>
</dbReference>
<dbReference type="Gene3D" id="3.40.50.10810">
    <property type="entry name" value="Tandem AAA-ATPase domain"/>
    <property type="match status" value="1"/>
</dbReference>
<dbReference type="EMBL" id="FQZN01000044">
    <property type="protein sequence ID" value="SHJ66328.1"/>
    <property type="molecule type" value="Genomic_DNA"/>
</dbReference>
<dbReference type="SUPFAM" id="SSF52540">
    <property type="entry name" value="P-loop containing nucleoside triphosphate hydrolases"/>
    <property type="match status" value="2"/>
</dbReference>
<evidence type="ECO:0000313" key="3">
    <source>
        <dbReference type="Proteomes" id="UP000184192"/>
    </source>
</evidence>
<dbReference type="PANTHER" id="PTHR45629:SF7">
    <property type="entry name" value="DNA EXCISION REPAIR PROTEIN ERCC-6-RELATED"/>
    <property type="match status" value="1"/>
</dbReference>
<organism evidence="2 3">
    <name type="scientific">Bacteroides stercorirosoris</name>
    <dbReference type="NCBI Taxonomy" id="871324"/>
    <lineage>
        <taxon>Bacteria</taxon>
        <taxon>Pseudomonadati</taxon>
        <taxon>Bacteroidota</taxon>
        <taxon>Bacteroidia</taxon>
        <taxon>Bacteroidales</taxon>
        <taxon>Bacteroidaceae</taxon>
        <taxon>Bacteroides</taxon>
    </lineage>
</organism>
<dbReference type="GO" id="GO:0005524">
    <property type="term" value="F:ATP binding"/>
    <property type="evidence" value="ECO:0007669"/>
    <property type="project" value="InterPro"/>
</dbReference>
<dbReference type="InterPro" id="IPR027417">
    <property type="entry name" value="P-loop_NTPase"/>
</dbReference>
<dbReference type="AlphaFoldDB" id="A0A1M6L555"/>
<reference evidence="3" key="1">
    <citation type="submission" date="2016-11" db="EMBL/GenBank/DDBJ databases">
        <authorList>
            <person name="Varghese N."/>
            <person name="Submissions S."/>
        </authorList>
    </citation>
    <scope>NUCLEOTIDE SEQUENCE [LARGE SCALE GENOMIC DNA]</scope>
    <source>
        <strain evidence="3">DSM 26884</strain>
    </source>
</reference>
<evidence type="ECO:0000313" key="2">
    <source>
        <dbReference type="EMBL" id="SHJ66328.1"/>
    </source>
</evidence>
<dbReference type="PROSITE" id="PS51192">
    <property type="entry name" value="HELICASE_ATP_BIND_1"/>
    <property type="match status" value="1"/>
</dbReference>
<gene>
    <name evidence="2" type="ORF">SAMN05444350_14425</name>
</gene>
<dbReference type="InterPro" id="IPR000330">
    <property type="entry name" value="SNF2_N"/>
</dbReference>
<dbReference type="Proteomes" id="UP000184192">
    <property type="component" value="Unassembled WGS sequence"/>
</dbReference>
<dbReference type="SMART" id="SM00487">
    <property type="entry name" value="DEXDc"/>
    <property type="match status" value="1"/>
</dbReference>
<feature type="domain" description="Helicase ATP-binding" evidence="1">
    <location>
        <begin position="25"/>
        <end position="199"/>
    </location>
</feature>
<dbReference type="PANTHER" id="PTHR45629">
    <property type="entry name" value="SNF2/RAD54 FAMILY MEMBER"/>
    <property type="match status" value="1"/>
</dbReference>
<protein>
    <submittedName>
        <fullName evidence="2">SNF2 family N-terminal domain-containing protein</fullName>
    </submittedName>
</protein>